<keyword evidence="3" id="KW-1185">Reference proteome</keyword>
<dbReference type="AlphaFoldDB" id="Q92ZD6"/>
<dbReference type="HOGENOM" id="CLU_114403_0_0_5"/>
<feature type="transmembrane region" description="Helical" evidence="1">
    <location>
        <begin position="12"/>
        <end position="35"/>
    </location>
</feature>
<keyword evidence="1" id="KW-0472">Membrane</keyword>
<reference evidence="3" key="2">
    <citation type="journal article" date="2001" name="Science">
        <title>The composite genome of the legume symbiont Sinorhizobium meliloti.</title>
        <authorList>
            <person name="Galibert F."/>
            <person name="Finan T.M."/>
            <person name="Long S.R."/>
            <person name="Puehler A."/>
            <person name="Abola P."/>
            <person name="Ampe F."/>
            <person name="Barloy-Hubler F."/>
            <person name="Barnett M.J."/>
            <person name="Becker A."/>
            <person name="Boistard P."/>
            <person name="Bothe G."/>
            <person name="Boutry M."/>
            <person name="Bowser L."/>
            <person name="Buhrmester J."/>
            <person name="Cadieu E."/>
            <person name="Capela D."/>
            <person name="Chain P."/>
            <person name="Cowie A."/>
            <person name="Davis R.W."/>
            <person name="Dreano S."/>
            <person name="Federspiel N.A."/>
            <person name="Fisher R.F."/>
            <person name="Gloux S."/>
            <person name="Godrie T."/>
            <person name="Goffeau A."/>
            <person name="Golding B."/>
            <person name="Gouzy J."/>
            <person name="Gurjal M."/>
            <person name="Hernandez-Lucas I."/>
            <person name="Hong A."/>
            <person name="Huizar L."/>
            <person name="Hyman R.W."/>
            <person name="Jones T."/>
            <person name="Kahn D."/>
            <person name="Kahn M.L."/>
            <person name="Kalman S."/>
            <person name="Keating D.H."/>
            <person name="Kiss E."/>
            <person name="Komp C."/>
            <person name="Lelaure V."/>
            <person name="Masuy D."/>
            <person name="Palm C."/>
            <person name="Peck M.C."/>
            <person name="Pohl T.M."/>
            <person name="Portetelle D."/>
            <person name="Purnelle B."/>
            <person name="Ramsperger U."/>
            <person name="Surzycki R."/>
            <person name="Thebault P."/>
            <person name="Vandenbol M."/>
            <person name="Vorhoelter F.J."/>
            <person name="Weidner S."/>
            <person name="Wells D.H."/>
            <person name="Wong K."/>
            <person name="Yeh K.-C."/>
            <person name="Batut J."/>
        </authorList>
    </citation>
    <scope>NUCLEOTIDE SEQUENCE [LARGE SCALE GENOMIC DNA]</scope>
    <source>
        <strain evidence="3">1021</strain>
        <plasmid evidence="3">Plasmid pSymA</plasmid>
    </source>
</reference>
<keyword evidence="2" id="KW-0614">Plasmid</keyword>
<keyword evidence="1" id="KW-1133">Transmembrane helix</keyword>
<protein>
    <submittedName>
        <fullName evidence="2">Uncharacterized protein</fullName>
    </submittedName>
</protein>
<dbReference type="RefSeq" id="WP_010967533.1">
    <property type="nucleotide sequence ID" value="NC_003037.1"/>
</dbReference>
<dbReference type="OrthoDB" id="8082651at2"/>
<sequence>MTMPPALRKFTLVVHVTSSVSSLGAVACFLALGLVGLASADVDTAGSLYVAMDAIARLVIVPMVLASPSLITGLVQALGTVWGLFRHYWVLAKFLPTVLTAVVLLLQLDLIGYVAGEAAT</sequence>
<dbReference type="EnsemblBacteria" id="AAK65210">
    <property type="protein sequence ID" value="AAK65210"/>
    <property type="gene ID" value="SMa1018"/>
</dbReference>
<geneLocation type="plasmid" evidence="2 3">
    <name>pSymA</name>
</geneLocation>
<dbReference type="PATRIC" id="fig|266834.11.peg.568"/>
<name>Q92ZD6_RHIME</name>
<gene>
    <name evidence="2" type="ORF">SMa1018</name>
</gene>
<evidence type="ECO:0000313" key="3">
    <source>
        <dbReference type="Proteomes" id="UP000001976"/>
    </source>
</evidence>
<keyword evidence="1" id="KW-0812">Transmembrane</keyword>
<dbReference type="EMBL" id="AE006469">
    <property type="protein sequence ID" value="AAK65210.1"/>
    <property type="molecule type" value="Genomic_DNA"/>
</dbReference>
<evidence type="ECO:0000256" key="1">
    <source>
        <dbReference type="SAM" id="Phobius"/>
    </source>
</evidence>
<reference evidence="2 3" key="1">
    <citation type="journal article" date="2001" name="Proc. Natl. Acad. Sci. U.S.A.">
        <title>Nucleotide sequence and predicted functions of the entire Sinorhizobium meliloti pSymA megaplasmid.</title>
        <authorList>
            <person name="Barnett M.J."/>
            <person name="Fisher R.F."/>
            <person name="Jones T."/>
            <person name="Komp C."/>
            <person name="Abola A.P."/>
            <person name="Barloy-Hubler F."/>
            <person name="Bowser L."/>
            <person name="Capela D."/>
            <person name="Galibert F."/>
            <person name="Gouzy J."/>
            <person name="Gurjal M."/>
            <person name="Hong A."/>
            <person name="Huizar L."/>
            <person name="Hyman R.W."/>
            <person name="Kahn D."/>
            <person name="Kahn M.L."/>
            <person name="Kalman S."/>
            <person name="Keating D.H."/>
            <person name="Palm C."/>
            <person name="Peck M.C."/>
            <person name="Surzycki R."/>
            <person name="Wells D.H."/>
            <person name="Yeh K.-C."/>
            <person name="Davis R.W."/>
            <person name="Federspiel N.A."/>
            <person name="Long S.R."/>
        </authorList>
    </citation>
    <scope>NUCLEOTIDE SEQUENCE [LARGE SCALE GENOMIC DNA]</scope>
    <source>
        <strain evidence="2 3">1021</strain>
        <plasmid evidence="3">Plasmid pSymA</plasmid>
    </source>
</reference>
<dbReference type="KEGG" id="sme:SMa1018"/>
<feature type="transmembrane region" description="Helical" evidence="1">
    <location>
        <begin position="94"/>
        <end position="115"/>
    </location>
</feature>
<organism evidence="2 3">
    <name type="scientific">Rhizobium meliloti (strain 1021)</name>
    <name type="common">Ensifer meliloti</name>
    <name type="synonym">Sinorhizobium meliloti</name>
    <dbReference type="NCBI Taxonomy" id="266834"/>
    <lineage>
        <taxon>Bacteria</taxon>
        <taxon>Pseudomonadati</taxon>
        <taxon>Pseudomonadota</taxon>
        <taxon>Alphaproteobacteria</taxon>
        <taxon>Hyphomicrobiales</taxon>
        <taxon>Rhizobiaceae</taxon>
        <taxon>Sinorhizobium/Ensifer group</taxon>
        <taxon>Sinorhizobium</taxon>
    </lineage>
</organism>
<evidence type="ECO:0000313" key="2">
    <source>
        <dbReference type="EMBL" id="AAK65210.1"/>
    </source>
</evidence>
<dbReference type="PIR" id="H95330">
    <property type="entry name" value="H95330"/>
</dbReference>
<dbReference type="Proteomes" id="UP000001976">
    <property type="component" value="Plasmid pSymA"/>
</dbReference>
<feature type="transmembrane region" description="Helical" evidence="1">
    <location>
        <begin position="55"/>
        <end position="82"/>
    </location>
</feature>
<accession>Q92ZD6</accession>
<proteinExistence type="predicted"/>